<dbReference type="GeneID" id="109002118"/>
<keyword evidence="9" id="KW-1185">Reference proteome</keyword>
<evidence type="ECO:0000313" key="9">
    <source>
        <dbReference type="Proteomes" id="UP000235220"/>
    </source>
</evidence>
<feature type="compositionally biased region" description="Polar residues" evidence="7">
    <location>
        <begin position="227"/>
        <end position="257"/>
    </location>
</feature>
<evidence type="ECO:0000313" key="12">
    <source>
        <dbReference type="RefSeq" id="XP_018835269.2"/>
    </source>
</evidence>
<accession>A0A2I4FUF0</accession>
<evidence type="ECO:0000256" key="2">
    <source>
        <dbReference type="ARBA" id="ARBA00022723"/>
    </source>
</evidence>
<dbReference type="GO" id="GO:0008270">
    <property type="term" value="F:zinc ion binding"/>
    <property type="evidence" value="ECO:0007669"/>
    <property type="project" value="UniProtKB-UniRule"/>
</dbReference>
<comment type="similarity">
    <text evidence="1 6">Belongs to the FHY3/FAR1 family.</text>
</comment>
<dbReference type="Gramene" id="Jr02_13600_p1">
    <property type="protein sequence ID" value="cds.Jr02_13600_p1"/>
    <property type="gene ID" value="Jr02_13600"/>
</dbReference>
<evidence type="ECO:0000259" key="8">
    <source>
        <dbReference type="PROSITE" id="PS50966"/>
    </source>
</evidence>
<dbReference type="InterPro" id="IPR006564">
    <property type="entry name" value="Znf_PMZ"/>
</dbReference>
<dbReference type="OrthoDB" id="2422440at2759"/>
<keyword evidence="3 5" id="KW-0863">Zinc-finger</keyword>
<evidence type="ECO:0000313" key="11">
    <source>
        <dbReference type="RefSeq" id="XP_018835268.2"/>
    </source>
</evidence>
<evidence type="ECO:0000256" key="6">
    <source>
        <dbReference type="RuleBase" id="RU367018"/>
    </source>
</evidence>
<evidence type="ECO:0000256" key="4">
    <source>
        <dbReference type="ARBA" id="ARBA00022833"/>
    </source>
</evidence>
<dbReference type="Pfam" id="PF10551">
    <property type="entry name" value="MULE"/>
    <property type="match status" value="1"/>
</dbReference>
<feature type="compositionally biased region" description="Polar residues" evidence="7">
    <location>
        <begin position="266"/>
        <end position="275"/>
    </location>
</feature>
<dbReference type="InterPro" id="IPR018289">
    <property type="entry name" value="MULE_transposase_dom"/>
</dbReference>
<dbReference type="PANTHER" id="PTHR31669">
    <property type="entry name" value="PROTEIN FAR1-RELATED SEQUENCE 10-RELATED"/>
    <property type="match status" value="1"/>
</dbReference>
<evidence type="ECO:0000313" key="10">
    <source>
        <dbReference type="RefSeq" id="XP_018835266.2"/>
    </source>
</evidence>
<dbReference type="SMART" id="SM00575">
    <property type="entry name" value="ZnF_PMZ"/>
    <property type="match status" value="1"/>
</dbReference>
<gene>
    <name evidence="10 11 12 13" type="primary">LOC109002118</name>
</gene>
<feature type="region of interest" description="Disordered" evidence="7">
    <location>
        <begin position="83"/>
        <end position="304"/>
    </location>
</feature>
<protein>
    <recommendedName>
        <fullName evidence="6">Protein FAR1-RELATED SEQUENCE</fullName>
    </recommendedName>
</protein>
<comment type="function">
    <text evidence="6">Putative transcription activator involved in regulating light control of development.</text>
</comment>
<dbReference type="InterPro" id="IPR031052">
    <property type="entry name" value="FHY3/FAR1"/>
</dbReference>
<dbReference type="KEGG" id="jre:109002118"/>
<evidence type="ECO:0000256" key="7">
    <source>
        <dbReference type="SAM" id="MobiDB-lite"/>
    </source>
</evidence>
<sequence>MGKGDDGRPPRPTTSMSLIQGYYGPVNPYYPPFMMPPNTYPNPYLYHWGNQHPSMPPLGPTLPYHSLNNPEEFRKFQETSQHPLMLPLGPTLPYPSSMPPLGPTLPYPPSSNPEELKRSQEISQHLSMPLVGPTLPYPPSSNPEELRRFQETSQHLSVPPLRPTLPHPSLSNPEKLKRFQETSQHPLMPPLGPTVPYSSSSNPEEVKRLQETNQHSSVPPLGPTLPYHSSSNSETFRGSEETTQSVSDSSTMPNSAESETDVEGTSHATDQSCHINSEDKETSSILKESEGTNDVSDEDERVEIPKSGMNFATEKVLMPYYKRYAKQTDKGGGEIFSDYVDCQNFIDKVGHLRLGKGGGKSLCDYFHRMREMDDGFVSIMDMNDEFRVKNVFWADARSRVAYEYFGDVITLDTTYLTNRYGMPFVLFVGVNHHGQSILLGTGLISSEDTSTFVWLFRAWLTCMNGRAPKAIITNYDRAIKSAISTVFPDTRHRYCLWHIMQKLTEKLGSHTQFNVGLKTSIESALYDSQTCGEFEDKWRQLLNMYNLGSNAWLQGLYNEKTFWVPVYLKNVFWAGMSISKRSESMNAFFDGFVHSGTTLKELVDQFDNALRNKVKVEATSDFNSFNQTIPCISPFGIEKQFQMMYTNAKFKEVQEEVLGLILCNCTLVSTKGCVSTFDVLDQISIDDDHVKNVHYSVYYNEEECEFKCMCALFEMRGVFCRHAFAVCRMKKINVLPEKYILDRWRKDLKRRYTLVKSSYDDLRDNADAQRYEVVVKRCLKLAMRVSQSDEHCNAFLRLLDEFEHKFEGLTFESRPYPTNVKEKAVMEKGRKISSPHVQEKRRTPMKRKVPVVEMVATKREKTDLQENLR</sequence>
<dbReference type="STRING" id="51240.A0A2I4FUF0"/>
<keyword evidence="6" id="KW-0539">Nucleus</keyword>
<proteinExistence type="inferred from homology"/>
<comment type="subcellular location">
    <subcellularLocation>
        <location evidence="6">Nucleus</location>
    </subcellularLocation>
</comment>
<dbReference type="GO" id="GO:0005634">
    <property type="term" value="C:nucleus"/>
    <property type="evidence" value="ECO:0007669"/>
    <property type="project" value="UniProtKB-SubCell"/>
</dbReference>
<keyword evidence="2 6" id="KW-0479">Metal-binding</keyword>
<organism evidence="9 13">
    <name type="scientific">Juglans regia</name>
    <name type="common">English walnut</name>
    <dbReference type="NCBI Taxonomy" id="51240"/>
    <lineage>
        <taxon>Eukaryota</taxon>
        <taxon>Viridiplantae</taxon>
        <taxon>Streptophyta</taxon>
        <taxon>Embryophyta</taxon>
        <taxon>Tracheophyta</taxon>
        <taxon>Spermatophyta</taxon>
        <taxon>Magnoliopsida</taxon>
        <taxon>eudicotyledons</taxon>
        <taxon>Gunneridae</taxon>
        <taxon>Pentapetalae</taxon>
        <taxon>rosids</taxon>
        <taxon>fabids</taxon>
        <taxon>Fagales</taxon>
        <taxon>Juglandaceae</taxon>
        <taxon>Juglans</taxon>
    </lineage>
</organism>
<dbReference type="RefSeq" id="XP_018835266.2">
    <property type="nucleotide sequence ID" value="XM_018979721.2"/>
</dbReference>
<evidence type="ECO:0000313" key="13">
    <source>
        <dbReference type="RefSeq" id="XP_018835270.2"/>
    </source>
</evidence>
<evidence type="ECO:0000256" key="3">
    <source>
        <dbReference type="ARBA" id="ARBA00022771"/>
    </source>
</evidence>
<dbReference type="AlphaFoldDB" id="A0A2I4FUF0"/>
<dbReference type="RefSeq" id="XP_018835268.2">
    <property type="nucleotide sequence ID" value="XM_018979723.2"/>
</dbReference>
<dbReference type="PROSITE" id="PS50966">
    <property type="entry name" value="ZF_SWIM"/>
    <property type="match status" value="1"/>
</dbReference>
<dbReference type="Proteomes" id="UP000235220">
    <property type="component" value="Chromosome 2"/>
</dbReference>
<evidence type="ECO:0000256" key="5">
    <source>
        <dbReference type="PROSITE-ProRule" id="PRU00325"/>
    </source>
</evidence>
<dbReference type="RefSeq" id="XP_018835270.2">
    <property type="nucleotide sequence ID" value="XM_018979725.2"/>
</dbReference>
<dbReference type="GO" id="GO:0006355">
    <property type="term" value="P:regulation of DNA-templated transcription"/>
    <property type="evidence" value="ECO:0007669"/>
    <property type="project" value="UniProtKB-UniRule"/>
</dbReference>
<evidence type="ECO:0000256" key="1">
    <source>
        <dbReference type="ARBA" id="ARBA00005889"/>
    </source>
</evidence>
<name>A0A2I4FUF0_JUGRE</name>
<dbReference type="InterPro" id="IPR007527">
    <property type="entry name" value="Znf_SWIM"/>
</dbReference>
<keyword evidence="4 6" id="KW-0862">Zinc</keyword>
<dbReference type="PANTHER" id="PTHR31669:SF297">
    <property type="entry name" value="PROTEIN FAR1-RELATED SEQUENCE"/>
    <property type="match status" value="1"/>
</dbReference>
<dbReference type="RefSeq" id="XP_018835269.2">
    <property type="nucleotide sequence ID" value="XM_018979724.2"/>
</dbReference>
<feature type="compositionally biased region" description="Pro residues" evidence="7">
    <location>
        <begin position="90"/>
        <end position="111"/>
    </location>
</feature>
<reference evidence="10 11" key="1">
    <citation type="submission" date="2025-04" db="UniProtKB">
        <authorList>
            <consortium name="RefSeq"/>
        </authorList>
    </citation>
    <scope>IDENTIFICATION</scope>
    <source>
        <tissue evidence="10 11">Leaves</tissue>
    </source>
</reference>
<feature type="domain" description="SWIM-type" evidence="8">
    <location>
        <begin position="695"/>
        <end position="731"/>
    </location>
</feature>
<feature type="compositionally biased region" description="Basic and acidic residues" evidence="7">
    <location>
        <begin position="276"/>
        <end position="290"/>
    </location>
</feature>